<keyword evidence="1" id="KW-0812">Transmembrane</keyword>
<dbReference type="AlphaFoldDB" id="A0A848CS87"/>
<dbReference type="Pfam" id="PF12666">
    <property type="entry name" value="PrgI"/>
    <property type="match status" value="1"/>
</dbReference>
<feature type="transmembrane region" description="Helical" evidence="1">
    <location>
        <begin position="50"/>
        <end position="70"/>
    </location>
</feature>
<comment type="caution">
    <text evidence="2">The sequence shown here is derived from an EMBL/GenBank/DDBJ whole genome shotgun (WGS) entry which is preliminary data.</text>
</comment>
<proteinExistence type="predicted"/>
<feature type="transmembrane region" description="Helical" evidence="1">
    <location>
        <begin position="27"/>
        <end position="44"/>
    </location>
</feature>
<keyword evidence="1" id="KW-1133">Transmembrane helix</keyword>
<evidence type="ECO:0000256" key="1">
    <source>
        <dbReference type="SAM" id="Phobius"/>
    </source>
</evidence>
<dbReference type="EMBL" id="JABAFX010000042">
    <property type="protein sequence ID" value="NME58243.1"/>
    <property type="molecule type" value="Genomic_DNA"/>
</dbReference>
<organism evidence="2 3">
    <name type="scientific">Dorea formicigenerans</name>
    <dbReference type="NCBI Taxonomy" id="39486"/>
    <lineage>
        <taxon>Bacteria</taxon>
        <taxon>Bacillati</taxon>
        <taxon>Bacillota</taxon>
        <taxon>Clostridia</taxon>
        <taxon>Lachnospirales</taxon>
        <taxon>Lachnospiraceae</taxon>
        <taxon>Dorea</taxon>
    </lineage>
</organism>
<dbReference type="Proteomes" id="UP000580130">
    <property type="component" value="Unassembled WGS sequence"/>
</dbReference>
<protein>
    <submittedName>
        <fullName evidence="2">PrgI family protein</fullName>
    </submittedName>
</protein>
<evidence type="ECO:0000313" key="3">
    <source>
        <dbReference type="Proteomes" id="UP000580130"/>
    </source>
</evidence>
<evidence type="ECO:0000313" key="2">
    <source>
        <dbReference type="EMBL" id="NME58243.1"/>
    </source>
</evidence>
<reference evidence="2 3" key="1">
    <citation type="submission" date="2020-04" db="EMBL/GenBank/DDBJ databases">
        <authorList>
            <person name="Hitch T.C.A."/>
            <person name="Wylensek D."/>
            <person name="Clavel T."/>
        </authorList>
    </citation>
    <scope>NUCLEOTIDE SEQUENCE [LARGE SCALE GENOMIC DNA]</scope>
    <source>
        <strain evidence="2 3">BSM-383-APC-5F</strain>
    </source>
</reference>
<dbReference type="InterPro" id="IPR024414">
    <property type="entry name" value="Uncharacterised_PrgI"/>
</dbReference>
<sequence>MAAYIPVPRDLTRVKTKVFFNLTKRQLICFGSAALIGVPIFFLVKGTGNVSLAALTMMIVMLPLFFLAMYEKDGQPLEVIAGHFIQAKFIRPKVRPYQTNNYYDALVRQYQLEKEVERIVFQEETAGKGNKNACKSESKAAERN</sequence>
<dbReference type="RefSeq" id="WP_168934192.1">
    <property type="nucleotide sequence ID" value="NZ_JABAFX010000042.1"/>
</dbReference>
<gene>
    <name evidence="2" type="ORF">HF855_12745</name>
</gene>
<name>A0A848CS87_9FIRM</name>
<keyword evidence="1" id="KW-0472">Membrane</keyword>
<accession>A0A848CS87</accession>